<evidence type="ECO:0000313" key="3">
    <source>
        <dbReference type="EMBL" id="EAU83972.2"/>
    </source>
</evidence>
<dbReference type="GeneID" id="6014434"/>
<dbReference type="InParanoid" id="A8P0E5"/>
<gene>
    <name evidence="3" type="ORF">CC1G_09854</name>
</gene>
<feature type="transmembrane region" description="Helical" evidence="2">
    <location>
        <begin position="104"/>
        <end position="123"/>
    </location>
</feature>
<proteinExistence type="predicted"/>
<dbReference type="EMBL" id="AACS02000006">
    <property type="protein sequence ID" value="EAU83972.2"/>
    <property type="molecule type" value="Genomic_DNA"/>
</dbReference>
<accession>A8P0E5</accession>
<keyword evidence="2" id="KW-0472">Membrane</keyword>
<reference evidence="3 4" key="1">
    <citation type="journal article" date="2010" name="Proc. Natl. Acad. Sci. U.S.A.">
        <title>Insights into evolution of multicellular fungi from the assembled chromosomes of the mushroom Coprinopsis cinerea (Coprinus cinereus).</title>
        <authorList>
            <person name="Stajich J.E."/>
            <person name="Wilke S.K."/>
            <person name="Ahren D."/>
            <person name="Au C.H."/>
            <person name="Birren B.W."/>
            <person name="Borodovsky M."/>
            <person name="Burns C."/>
            <person name="Canback B."/>
            <person name="Casselton L.A."/>
            <person name="Cheng C.K."/>
            <person name="Deng J."/>
            <person name="Dietrich F.S."/>
            <person name="Fargo D.C."/>
            <person name="Farman M.L."/>
            <person name="Gathman A.C."/>
            <person name="Goldberg J."/>
            <person name="Guigo R."/>
            <person name="Hoegger P.J."/>
            <person name="Hooker J.B."/>
            <person name="Huggins A."/>
            <person name="James T.Y."/>
            <person name="Kamada T."/>
            <person name="Kilaru S."/>
            <person name="Kodira C."/>
            <person name="Kues U."/>
            <person name="Kupfer D."/>
            <person name="Kwan H.S."/>
            <person name="Lomsadze A."/>
            <person name="Li W."/>
            <person name="Lilly W.W."/>
            <person name="Ma L.J."/>
            <person name="Mackey A.J."/>
            <person name="Manning G."/>
            <person name="Martin F."/>
            <person name="Muraguchi H."/>
            <person name="Natvig D.O."/>
            <person name="Palmerini H."/>
            <person name="Ramesh M.A."/>
            <person name="Rehmeyer C.J."/>
            <person name="Roe B.A."/>
            <person name="Shenoy N."/>
            <person name="Stanke M."/>
            <person name="Ter-Hovhannisyan V."/>
            <person name="Tunlid A."/>
            <person name="Velagapudi R."/>
            <person name="Vision T.J."/>
            <person name="Zeng Q."/>
            <person name="Zolan M.E."/>
            <person name="Pukkila P.J."/>
        </authorList>
    </citation>
    <scope>NUCLEOTIDE SEQUENCE [LARGE SCALE GENOMIC DNA]</scope>
    <source>
        <strain evidence="4">Okayama-7 / 130 / ATCC MYA-4618 / FGSC 9003</strain>
    </source>
</reference>
<evidence type="ECO:0000256" key="2">
    <source>
        <dbReference type="SAM" id="Phobius"/>
    </source>
</evidence>
<name>A8P0E5_COPC7</name>
<dbReference type="VEuPathDB" id="FungiDB:CC1G_09854"/>
<dbReference type="RefSeq" id="XP_001837872.2">
    <property type="nucleotide sequence ID" value="XM_001837820.2"/>
</dbReference>
<dbReference type="OrthoDB" id="3075572at2759"/>
<keyword evidence="4" id="KW-1185">Reference proteome</keyword>
<feature type="transmembrane region" description="Helical" evidence="2">
    <location>
        <begin position="144"/>
        <end position="177"/>
    </location>
</feature>
<feature type="compositionally biased region" description="Low complexity" evidence="1">
    <location>
        <begin position="1"/>
        <end position="19"/>
    </location>
</feature>
<dbReference type="KEGG" id="cci:CC1G_09854"/>
<feature type="transmembrane region" description="Helical" evidence="2">
    <location>
        <begin position="282"/>
        <end position="301"/>
    </location>
</feature>
<comment type="caution">
    <text evidence="3">The sequence shown here is derived from an EMBL/GenBank/DDBJ whole genome shotgun (WGS) entry which is preliminary data.</text>
</comment>
<dbReference type="AlphaFoldDB" id="A8P0E5"/>
<dbReference type="Proteomes" id="UP000001861">
    <property type="component" value="Unassembled WGS sequence"/>
</dbReference>
<sequence length="313" mass="35722">MIIEDASSASTSPPYSPTTEGSEIFVDSPKVHTDGSDEIALHKAEPSSQAVPDISVEEIDENTPTIRQSLDDFERSFARPWTRKTLQLCMVPEPVARFIETPTVLAFALATGYFIFVASLYSMKKIVVWSTSLAYRIFTNSVSYSLSMFGFLLSALVLFTILATIFISIKACIFAPFHLLQFLSGVSTWHEAAGDSRQFQNVNACWEPYLTEFQRHLEDQGINIQSMIQQLRSYYQAFQLMFSGYSQVMQGRNFDEQGRQWAKFAWKKTLRLGFFTWVSLKWMGWVSVMVFYGSAWLFRMLRGQRRAGRGVRG</sequence>
<organism evidence="3 4">
    <name type="scientific">Coprinopsis cinerea (strain Okayama-7 / 130 / ATCC MYA-4618 / FGSC 9003)</name>
    <name type="common">Inky cap fungus</name>
    <name type="synonym">Hormographiella aspergillata</name>
    <dbReference type="NCBI Taxonomy" id="240176"/>
    <lineage>
        <taxon>Eukaryota</taxon>
        <taxon>Fungi</taxon>
        <taxon>Dikarya</taxon>
        <taxon>Basidiomycota</taxon>
        <taxon>Agaricomycotina</taxon>
        <taxon>Agaricomycetes</taxon>
        <taxon>Agaricomycetidae</taxon>
        <taxon>Agaricales</taxon>
        <taxon>Agaricineae</taxon>
        <taxon>Psathyrellaceae</taxon>
        <taxon>Coprinopsis</taxon>
    </lineage>
</organism>
<feature type="region of interest" description="Disordered" evidence="1">
    <location>
        <begin position="1"/>
        <end position="34"/>
    </location>
</feature>
<keyword evidence="2" id="KW-0812">Transmembrane</keyword>
<evidence type="ECO:0000256" key="1">
    <source>
        <dbReference type="SAM" id="MobiDB-lite"/>
    </source>
</evidence>
<keyword evidence="2" id="KW-1133">Transmembrane helix</keyword>
<evidence type="ECO:0000313" key="4">
    <source>
        <dbReference type="Proteomes" id="UP000001861"/>
    </source>
</evidence>
<protein>
    <submittedName>
        <fullName evidence="3">Uncharacterized protein</fullName>
    </submittedName>
</protein>
<dbReference type="HOGENOM" id="CLU_888563_0_0_1"/>